<accession>A0A4R8TAL6</accession>
<dbReference type="AlphaFoldDB" id="A0A4R8TAL6"/>
<evidence type="ECO:0000256" key="3">
    <source>
        <dbReference type="SAM" id="SignalP"/>
    </source>
</evidence>
<feature type="chain" id="PRO_5020882399" evidence="3">
    <location>
        <begin position="18"/>
        <end position="483"/>
    </location>
</feature>
<reference evidence="4 5" key="1">
    <citation type="submission" date="2018-11" db="EMBL/GenBank/DDBJ databases">
        <title>Genome sequence and assembly of Colletotrichum sidae.</title>
        <authorList>
            <person name="Gan P."/>
            <person name="Shirasu K."/>
        </authorList>
    </citation>
    <scope>NUCLEOTIDE SEQUENCE [LARGE SCALE GENOMIC DNA]</scope>
    <source>
        <strain evidence="4 5">CBS 518.97</strain>
    </source>
</reference>
<keyword evidence="5" id="KW-1185">Reference proteome</keyword>
<sequence length="483" mass="52996">MVRFMTVLAAIAGFASARSLSTRQQNGSSSVDITALNKNVTATGGTGAVSAAGTLPPFGGIGVGCGINWQEGGTYGGGLQSGSESFGLGGGFTISKDKMSIGLGIGVVPVNFNSSVTYEASTNGTVSLFFASTNTVTCEQAVVDGLMGVKWWNGNVNTQITVRHNYFDQTTNQRNPPLKMSVAQRTDNCQVSTGMEDDGNTFPPVDIETENDHAGGDDTPRSPDPAESSSSDNSAEQVGISIVEQADPEEADLGVPLSDPGEGSSDYYYRHALSPPRDNIWDVDEDDDYKFYLMDNHAVIPSPTPAPPAAEATAQLEEENTDTSDENTISELQANIALCNGALITDVPPDRPPFQDEEFWAEDGAEDGAEDEDDYVLPNTAEAETDLRKWVLKKNTKAAWQRERQRQQEEETRRLEQKLARLTRVNERFRERRHRRTEQESARLVRQKEIDTRKEERGVVPWRPFLYTIFEEEDGEDVDFEDL</sequence>
<name>A0A4R8TAL6_9PEZI</name>
<protein>
    <submittedName>
        <fullName evidence="4">Uncharacterized protein</fullName>
    </submittedName>
</protein>
<feature type="region of interest" description="Disordered" evidence="2">
    <location>
        <begin position="190"/>
        <end position="278"/>
    </location>
</feature>
<feature type="compositionally biased region" description="Polar residues" evidence="2">
    <location>
        <begin position="227"/>
        <end position="236"/>
    </location>
</feature>
<gene>
    <name evidence="4" type="ORF">C8034_v003372</name>
</gene>
<feature type="signal peptide" evidence="3">
    <location>
        <begin position="1"/>
        <end position="17"/>
    </location>
</feature>
<keyword evidence="3" id="KW-0732">Signal</keyword>
<feature type="coiled-coil region" evidence="1">
    <location>
        <begin position="405"/>
        <end position="432"/>
    </location>
</feature>
<feature type="region of interest" description="Disordered" evidence="2">
    <location>
        <begin position="302"/>
        <end position="324"/>
    </location>
</feature>
<organism evidence="4 5">
    <name type="scientific">Colletotrichum sidae</name>
    <dbReference type="NCBI Taxonomy" id="1347389"/>
    <lineage>
        <taxon>Eukaryota</taxon>
        <taxon>Fungi</taxon>
        <taxon>Dikarya</taxon>
        <taxon>Ascomycota</taxon>
        <taxon>Pezizomycotina</taxon>
        <taxon>Sordariomycetes</taxon>
        <taxon>Hypocreomycetidae</taxon>
        <taxon>Glomerellales</taxon>
        <taxon>Glomerellaceae</taxon>
        <taxon>Colletotrichum</taxon>
        <taxon>Colletotrichum orbiculare species complex</taxon>
    </lineage>
</organism>
<evidence type="ECO:0000313" key="4">
    <source>
        <dbReference type="EMBL" id="TEA14622.1"/>
    </source>
</evidence>
<dbReference type="EMBL" id="QAPF01000157">
    <property type="protein sequence ID" value="TEA14622.1"/>
    <property type="molecule type" value="Genomic_DNA"/>
</dbReference>
<feature type="compositionally biased region" description="Basic and acidic residues" evidence="2">
    <location>
        <begin position="210"/>
        <end position="221"/>
    </location>
</feature>
<evidence type="ECO:0000256" key="2">
    <source>
        <dbReference type="SAM" id="MobiDB-lite"/>
    </source>
</evidence>
<keyword evidence="1" id="KW-0175">Coiled coil</keyword>
<dbReference type="Proteomes" id="UP000295604">
    <property type="component" value="Unassembled WGS sequence"/>
</dbReference>
<proteinExistence type="predicted"/>
<evidence type="ECO:0000313" key="5">
    <source>
        <dbReference type="Proteomes" id="UP000295604"/>
    </source>
</evidence>
<evidence type="ECO:0000256" key="1">
    <source>
        <dbReference type="SAM" id="Coils"/>
    </source>
</evidence>
<comment type="caution">
    <text evidence="4">The sequence shown here is derived from an EMBL/GenBank/DDBJ whole genome shotgun (WGS) entry which is preliminary data.</text>
</comment>